<keyword evidence="2" id="KW-0479">Metal-binding</keyword>
<feature type="domain" description="C2H2-type" evidence="12">
    <location>
        <begin position="428"/>
        <end position="458"/>
    </location>
</feature>
<name>A0A5E4PQK9_9NEOP</name>
<evidence type="ECO:0000256" key="11">
    <source>
        <dbReference type="SAM" id="MobiDB-lite"/>
    </source>
</evidence>
<dbReference type="EMBL" id="FZQP02000149">
    <property type="protein sequence ID" value="VVC87639.1"/>
    <property type="molecule type" value="Genomic_DNA"/>
</dbReference>
<feature type="domain" description="C2H2-type" evidence="12">
    <location>
        <begin position="273"/>
        <end position="301"/>
    </location>
</feature>
<sequence length="630" mass="74290">MNKKPARTGPRIRITRPALRRKEDLPYEDRNFIYTCQYCCVKFTQNSHFFRHMTSNHQSQQKQATFECNDCQIIFNKKSSLDLHCQTHHQMKSKSKCETCSITFKSRYCLRRHLKLKQIMAENSCIKCQKKFTSKEGLNKHYNNKHTYKNITFECDFCSLKFKARQSLVKAELSPKIKYEPEDGIPSDYDNDVKDFSPASSDDDNMLLVNLKKKVKKEEKTTKKSKKKKKETQKRRLKNLPGELIQLHTMSEAEMWIVREQDMAAEAFVSLKYKCMDCLRSYNTQKLRDDHMNSKHTRKKENTHQCDICKGYFISKDNLSLHKERHLSAYNHEQKPQCDCCGKVFANKITLGQHIRTMTSQNSPKEKLYLPCSGCNKIFNSKKSLRSHVSIHEGIKYPCQICGKLFQWKRNLARHMRNHRERNNGMIYKCHECGKNFSSRDCYNNHMKLSKKHVSESALEHACQYCSKKFASKWCLVDHVDWEHLKRFKYRCSVCYKPFKTAKIMVAHVNNIHERKNKLMEQESEHLCEICGKSYKTAKRLKGHVWAMHTKRSGTKSYKCELCSASFTWQTSIYKHMRMMHDNCKRKQTRPLSPNKSEPYPDIELTSRAPFFQPSVEICHGINAANIVFK</sequence>
<keyword evidence="6" id="KW-0805">Transcription regulation</keyword>
<dbReference type="GO" id="GO:0003677">
    <property type="term" value="F:DNA binding"/>
    <property type="evidence" value="ECO:0007669"/>
    <property type="project" value="UniProtKB-KW"/>
</dbReference>
<dbReference type="InterPro" id="IPR013087">
    <property type="entry name" value="Znf_C2H2_type"/>
</dbReference>
<organism evidence="13 14">
    <name type="scientific">Leptidea sinapis</name>
    <dbReference type="NCBI Taxonomy" id="189913"/>
    <lineage>
        <taxon>Eukaryota</taxon>
        <taxon>Metazoa</taxon>
        <taxon>Ecdysozoa</taxon>
        <taxon>Arthropoda</taxon>
        <taxon>Hexapoda</taxon>
        <taxon>Insecta</taxon>
        <taxon>Pterygota</taxon>
        <taxon>Neoptera</taxon>
        <taxon>Endopterygota</taxon>
        <taxon>Lepidoptera</taxon>
        <taxon>Glossata</taxon>
        <taxon>Ditrysia</taxon>
        <taxon>Papilionoidea</taxon>
        <taxon>Pieridae</taxon>
        <taxon>Dismorphiinae</taxon>
        <taxon>Leptidea</taxon>
    </lineage>
</organism>
<dbReference type="InterPro" id="IPR036236">
    <property type="entry name" value="Znf_C2H2_sf"/>
</dbReference>
<feature type="region of interest" description="Disordered" evidence="11">
    <location>
        <begin position="216"/>
        <end position="237"/>
    </location>
</feature>
<feature type="domain" description="C2H2-type" evidence="12">
    <location>
        <begin position="336"/>
        <end position="363"/>
    </location>
</feature>
<accession>A0A5E4PQK9</accession>
<reference evidence="13 14" key="1">
    <citation type="submission" date="2017-07" db="EMBL/GenBank/DDBJ databases">
        <authorList>
            <person name="Talla V."/>
            <person name="Backstrom N."/>
        </authorList>
    </citation>
    <scope>NUCLEOTIDE SEQUENCE [LARGE SCALE GENOMIC DNA]</scope>
</reference>
<evidence type="ECO:0000256" key="10">
    <source>
        <dbReference type="PROSITE-ProRule" id="PRU00042"/>
    </source>
</evidence>
<evidence type="ECO:0000256" key="1">
    <source>
        <dbReference type="ARBA" id="ARBA00004123"/>
    </source>
</evidence>
<proteinExistence type="predicted"/>
<gene>
    <name evidence="13" type="ORF">LSINAPIS_LOCUS1182</name>
</gene>
<feature type="domain" description="C2H2-type" evidence="12">
    <location>
        <begin position="490"/>
        <end position="518"/>
    </location>
</feature>
<dbReference type="GO" id="GO:0005634">
    <property type="term" value="C:nucleus"/>
    <property type="evidence" value="ECO:0007669"/>
    <property type="project" value="UniProtKB-SubCell"/>
</dbReference>
<feature type="domain" description="C2H2-type" evidence="12">
    <location>
        <begin position="370"/>
        <end position="397"/>
    </location>
</feature>
<dbReference type="Proteomes" id="UP000324832">
    <property type="component" value="Unassembled WGS sequence"/>
</dbReference>
<feature type="compositionally biased region" description="Basic residues" evidence="11">
    <location>
        <begin position="223"/>
        <end position="237"/>
    </location>
</feature>
<evidence type="ECO:0000256" key="2">
    <source>
        <dbReference type="ARBA" id="ARBA00022723"/>
    </source>
</evidence>
<evidence type="ECO:0000313" key="14">
    <source>
        <dbReference type="Proteomes" id="UP000324832"/>
    </source>
</evidence>
<dbReference type="PROSITE" id="PS00028">
    <property type="entry name" value="ZINC_FINGER_C2H2_1"/>
    <property type="match status" value="11"/>
</dbReference>
<dbReference type="PROSITE" id="PS50157">
    <property type="entry name" value="ZINC_FINGER_C2H2_2"/>
    <property type="match status" value="11"/>
</dbReference>
<evidence type="ECO:0000256" key="9">
    <source>
        <dbReference type="ARBA" id="ARBA00023242"/>
    </source>
</evidence>
<evidence type="ECO:0000313" key="13">
    <source>
        <dbReference type="EMBL" id="VVC87639.1"/>
    </source>
</evidence>
<evidence type="ECO:0000259" key="12">
    <source>
        <dbReference type="PROSITE" id="PS50157"/>
    </source>
</evidence>
<dbReference type="SMART" id="SM00355">
    <property type="entry name" value="ZnF_C2H2"/>
    <property type="match status" value="14"/>
</dbReference>
<feature type="domain" description="C2H2-type" evidence="12">
    <location>
        <begin position="34"/>
        <end position="62"/>
    </location>
</feature>
<dbReference type="PANTHER" id="PTHR24379:SF121">
    <property type="entry name" value="C2H2-TYPE DOMAIN-CONTAINING PROTEIN"/>
    <property type="match status" value="1"/>
</dbReference>
<evidence type="ECO:0000256" key="5">
    <source>
        <dbReference type="ARBA" id="ARBA00022833"/>
    </source>
</evidence>
<feature type="domain" description="C2H2-type" evidence="12">
    <location>
        <begin position="66"/>
        <end position="93"/>
    </location>
</feature>
<dbReference type="PANTHER" id="PTHR24379">
    <property type="entry name" value="KRAB AND ZINC FINGER DOMAIN-CONTAINING"/>
    <property type="match status" value="1"/>
</dbReference>
<feature type="domain" description="C2H2-type" evidence="12">
    <location>
        <begin position="397"/>
        <end position="424"/>
    </location>
</feature>
<evidence type="ECO:0000256" key="8">
    <source>
        <dbReference type="ARBA" id="ARBA00023163"/>
    </source>
</evidence>
<dbReference type="AlphaFoldDB" id="A0A5E4PQK9"/>
<keyword evidence="9" id="KW-0539">Nucleus</keyword>
<protein>
    <recommendedName>
        <fullName evidence="12">C2H2-type domain-containing protein</fullName>
    </recommendedName>
</protein>
<keyword evidence="14" id="KW-1185">Reference proteome</keyword>
<feature type="domain" description="C2H2-type" evidence="12">
    <location>
        <begin position="123"/>
        <end position="151"/>
    </location>
</feature>
<evidence type="ECO:0000256" key="6">
    <source>
        <dbReference type="ARBA" id="ARBA00023015"/>
    </source>
</evidence>
<evidence type="ECO:0000256" key="4">
    <source>
        <dbReference type="ARBA" id="ARBA00022771"/>
    </source>
</evidence>
<dbReference type="SUPFAM" id="SSF57667">
    <property type="entry name" value="beta-beta-alpha zinc fingers"/>
    <property type="match status" value="6"/>
</dbReference>
<keyword evidence="7" id="KW-0238">DNA-binding</keyword>
<dbReference type="FunFam" id="3.30.160.60:FF:000646">
    <property type="entry name" value="Myeloid zinc finger 1"/>
    <property type="match status" value="1"/>
</dbReference>
<keyword evidence="5" id="KW-0862">Zinc</keyword>
<feature type="domain" description="C2H2-type" evidence="12">
    <location>
        <begin position="558"/>
        <end position="586"/>
    </location>
</feature>
<dbReference type="Gene3D" id="3.30.160.60">
    <property type="entry name" value="Classic Zinc Finger"/>
    <property type="match status" value="7"/>
</dbReference>
<feature type="domain" description="C2H2-type" evidence="12">
    <location>
        <begin position="526"/>
        <end position="554"/>
    </location>
</feature>
<evidence type="ECO:0000256" key="7">
    <source>
        <dbReference type="ARBA" id="ARBA00023125"/>
    </source>
</evidence>
<comment type="subcellular location">
    <subcellularLocation>
        <location evidence="1">Nucleus</location>
    </subcellularLocation>
</comment>
<keyword evidence="3" id="KW-0677">Repeat</keyword>
<dbReference type="GO" id="GO:0008270">
    <property type="term" value="F:zinc ion binding"/>
    <property type="evidence" value="ECO:0007669"/>
    <property type="project" value="UniProtKB-KW"/>
</dbReference>
<keyword evidence="8" id="KW-0804">Transcription</keyword>
<evidence type="ECO:0000256" key="3">
    <source>
        <dbReference type="ARBA" id="ARBA00022737"/>
    </source>
</evidence>
<keyword evidence="4 10" id="KW-0863">Zinc-finger</keyword>
<dbReference type="Pfam" id="PF00096">
    <property type="entry name" value="zf-C2H2"/>
    <property type="match status" value="3"/>
</dbReference>